<dbReference type="EMBL" id="JBHLWP010000022">
    <property type="protein sequence ID" value="MFC0254357.1"/>
    <property type="molecule type" value="Genomic_DNA"/>
</dbReference>
<evidence type="ECO:0000256" key="12">
    <source>
        <dbReference type="SAM" id="MobiDB-lite"/>
    </source>
</evidence>
<reference evidence="14 15" key="1">
    <citation type="submission" date="2024-09" db="EMBL/GenBank/DDBJ databases">
        <authorList>
            <person name="Sun Q."/>
            <person name="Mori K."/>
        </authorList>
    </citation>
    <scope>NUCLEOTIDE SEQUENCE [LARGE SCALE GENOMIC DNA]</scope>
    <source>
        <strain evidence="14 15">CCM 7792</strain>
    </source>
</reference>
<gene>
    <name evidence="11 14" type="primary">mtgA</name>
    <name evidence="14" type="ORF">ACFFJK_20900</name>
</gene>
<keyword evidence="4 11" id="KW-0808">Transferase</keyword>
<keyword evidence="5 11" id="KW-0812">Transmembrane</keyword>
<organism evidence="14 15">
    <name type="scientific">Massilia consociata</name>
    <dbReference type="NCBI Taxonomy" id="760117"/>
    <lineage>
        <taxon>Bacteria</taxon>
        <taxon>Pseudomonadati</taxon>
        <taxon>Pseudomonadota</taxon>
        <taxon>Betaproteobacteria</taxon>
        <taxon>Burkholderiales</taxon>
        <taxon>Oxalobacteraceae</taxon>
        <taxon>Telluria group</taxon>
        <taxon>Massilia</taxon>
    </lineage>
</organism>
<evidence type="ECO:0000256" key="9">
    <source>
        <dbReference type="ARBA" id="ARBA00023136"/>
    </source>
</evidence>
<dbReference type="EC" id="2.4.99.28" evidence="11"/>
<dbReference type="NCBIfam" id="TIGR02070">
    <property type="entry name" value="mono_pep_trsgly"/>
    <property type="match status" value="1"/>
</dbReference>
<evidence type="ECO:0000256" key="8">
    <source>
        <dbReference type="ARBA" id="ARBA00022989"/>
    </source>
</evidence>
<keyword evidence="10 11" id="KW-0961">Cell wall biogenesis/degradation</keyword>
<evidence type="ECO:0000256" key="7">
    <source>
        <dbReference type="ARBA" id="ARBA00022984"/>
    </source>
</evidence>
<evidence type="ECO:0000256" key="11">
    <source>
        <dbReference type="HAMAP-Rule" id="MF_00766"/>
    </source>
</evidence>
<evidence type="ECO:0000256" key="10">
    <source>
        <dbReference type="ARBA" id="ARBA00023316"/>
    </source>
</evidence>
<comment type="subcellular location">
    <subcellularLocation>
        <location evidence="11">Cell inner membrane</location>
        <topology evidence="11">Single-pass membrane protein</topology>
    </subcellularLocation>
</comment>
<dbReference type="RefSeq" id="WP_379681613.1">
    <property type="nucleotide sequence ID" value="NZ_JBHLWP010000022.1"/>
</dbReference>
<keyword evidence="6 11" id="KW-0133">Cell shape</keyword>
<evidence type="ECO:0000256" key="2">
    <source>
        <dbReference type="ARBA" id="ARBA00022519"/>
    </source>
</evidence>
<keyword evidence="1 11" id="KW-1003">Cell membrane</keyword>
<proteinExistence type="inferred from homology"/>
<evidence type="ECO:0000256" key="1">
    <source>
        <dbReference type="ARBA" id="ARBA00022475"/>
    </source>
</evidence>
<keyword evidence="9 11" id="KW-0472">Membrane</keyword>
<dbReference type="Gene3D" id="1.10.3810.10">
    <property type="entry name" value="Biosynthetic peptidoglycan transglycosylase-like"/>
    <property type="match status" value="1"/>
</dbReference>
<name>A0ABV6FLZ8_9BURK</name>
<dbReference type="InterPro" id="IPR036950">
    <property type="entry name" value="PBP_transglycosylase"/>
</dbReference>
<dbReference type="InterPro" id="IPR001264">
    <property type="entry name" value="Glyco_trans_51"/>
</dbReference>
<evidence type="ECO:0000313" key="15">
    <source>
        <dbReference type="Proteomes" id="UP001589773"/>
    </source>
</evidence>
<feature type="compositionally biased region" description="Low complexity" evidence="12">
    <location>
        <begin position="1"/>
        <end position="12"/>
    </location>
</feature>
<evidence type="ECO:0000256" key="3">
    <source>
        <dbReference type="ARBA" id="ARBA00022676"/>
    </source>
</evidence>
<evidence type="ECO:0000256" key="6">
    <source>
        <dbReference type="ARBA" id="ARBA00022960"/>
    </source>
</evidence>
<dbReference type="PANTHER" id="PTHR30400:SF0">
    <property type="entry name" value="BIOSYNTHETIC PEPTIDOGLYCAN TRANSGLYCOSYLASE"/>
    <property type="match status" value="1"/>
</dbReference>
<comment type="function">
    <text evidence="11">Peptidoglycan polymerase that catalyzes glycan chain elongation from lipid-linked precursors.</text>
</comment>
<feature type="domain" description="Glycosyl transferase family 51" evidence="13">
    <location>
        <begin position="76"/>
        <end position="243"/>
    </location>
</feature>
<sequence>MGKTKAAGPRKAGAGKRGPGTARRWLKWLILGPLLLVLLVQLYFFIMVCWYAVFNPSSTSFMRQQLAALQEKNPNAKLKHEWVDYERISVNLKRAVVASEDARFNQHDGVDWAAIERAYEKNNRRSKVVGGGSTITQQLAKNLFLSGSRSYLRKGQEMIIAFMLETVMSKRRILELYLNVVEFGRGVFGAEAAARHYYRIPAANLNAQQAARLAVMLPNPRYYDKHRSTSYLVRRTNAILRQMRFAELP</sequence>
<keyword evidence="8 11" id="KW-1133">Transmembrane helix</keyword>
<dbReference type="Proteomes" id="UP001589773">
    <property type="component" value="Unassembled WGS sequence"/>
</dbReference>
<accession>A0ABV6FLZ8</accession>
<comment type="catalytic activity">
    <reaction evidence="11">
        <text>[GlcNAc-(1-&gt;4)-Mur2Ac(oyl-L-Ala-gamma-D-Glu-L-Lys-D-Ala-D-Ala)](n)-di-trans,octa-cis-undecaprenyl diphosphate + beta-D-GlcNAc-(1-&gt;4)-Mur2Ac(oyl-L-Ala-gamma-D-Glu-L-Lys-D-Ala-D-Ala)-di-trans,octa-cis-undecaprenyl diphosphate = [GlcNAc-(1-&gt;4)-Mur2Ac(oyl-L-Ala-gamma-D-Glu-L-Lys-D-Ala-D-Ala)](n+1)-di-trans,octa-cis-undecaprenyl diphosphate + di-trans,octa-cis-undecaprenyl diphosphate + H(+)</text>
        <dbReference type="Rhea" id="RHEA:23708"/>
        <dbReference type="Rhea" id="RHEA-COMP:9602"/>
        <dbReference type="Rhea" id="RHEA-COMP:9603"/>
        <dbReference type="ChEBI" id="CHEBI:15378"/>
        <dbReference type="ChEBI" id="CHEBI:58405"/>
        <dbReference type="ChEBI" id="CHEBI:60033"/>
        <dbReference type="ChEBI" id="CHEBI:78435"/>
        <dbReference type="EC" id="2.4.99.28"/>
    </reaction>
</comment>
<feature type="transmembrane region" description="Helical" evidence="11">
    <location>
        <begin position="25"/>
        <end position="53"/>
    </location>
</feature>
<comment type="caution">
    <text evidence="14">The sequence shown here is derived from an EMBL/GenBank/DDBJ whole genome shotgun (WGS) entry which is preliminary data.</text>
</comment>
<comment type="pathway">
    <text evidence="11">Cell wall biogenesis; peptidoglycan biosynthesis.</text>
</comment>
<feature type="region of interest" description="Disordered" evidence="12">
    <location>
        <begin position="1"/>
        <end position="20"/>
    </location>
</feature>
<dbReference type="Pfam" id="PF00912">
    <property type="entry name" value="Transgly"/>
    <property type="match status" value="1"/>
</dbReference>
<keyword evidence="7 11" id="KW-0573">Peptidoglycan synthesis</keyword>
<protein>
    <recommendedName>
        <fullName evidence="11">Biosynthetic peptidoglycan transglycosylase</fullName>
        <ecNumber evidence="11">2.4.99.28</ecNumber>
    </recommendedName>
    <alternativeName>
        <fullName evidence="11">Glycan polymerase</fullName>
    </alternativeName>
    <alternativeName>
        <fullName evidence="11">Peptidoglycan glycosyltransferase MtgA</fullName>
        <shortName evidence="11">PGT</shortName>
    </alternativeName>
</protein>
<comment type="similarity">
    <text evidence="11">Belongs to the glycosyltransferase 51 family.</text>
</comment>
<keyword evidence="3 11" id="KW-0328">Glycosyltransferase</keyword>
<dbReference type="HAMAP" id="MF_00766">
    <property type="entry name" value="PGT_MtgA"/>
    <property type="match status" value="1"/>
</dbReference>
<keyword evidence="2 11" id="KW-0997">Cell inner membrane</keyword>
<dbReference type="InterPro" id="IPR023346">
    <property type="entry name" value="Lysozyme-like_dom_sf"/>
</dbReference>
<keyword evidence="15" id="KW-1185">Reference proteome</keyword>
<evidence type="ECO:0000256" key="5">
    <source>
        <dbReference type="ARBA" id="ARBA00022692"/>
    </source>
</evidence>
<evidence type="ECO:0000313" key="14">
    <source>
        <dbReference type="EMBL" id="MFC0254357.1"/>
    </source>
</evidence>
<dbReference type="PANTHER" id="PTHR30400">
    <property type="entry name" value="MONOFUNCTIONAL BIOSYNTHETIC PEPTIDOGLYCAN TRANSGLYCOSYLASE"/>
    <property type="match status" value="1"/>
</dbReference>
<evidence type="ECO:0000259" key="13">
    <source>
        <dbReference type="Pfam" id="PF00912"/>
    </source>
</evidence>
<dbReference type="InterPro" id="IPR011812">
    <property type="entry name" value="Pep_trsgly"/>
</dbReference>
<dbReference type="SUPFAM" id="SSF53955">
    <property type="entry name" value="Lysozyme-like"/>
    <property type="match status" value="1"/>
</dbReference>
<evidence type="ECO:0000256" key="4">
    <source>
        <dbReference type="ARBA" id="ARBA00022679"/>
    </source>
</evidence>